<evidence type="ECO:0000313" key="2">
    <source>
        <dbReference type="EMBL" id="MFD0764405.1"/>
    </source>
</evidence>
<dbReference type="Pfam" id="PF00724">
    <property type="entry name" value="Oxidored_FMN"/>
    <property type="match status" value="1"/>
</dbReference>
<gene>
    <name evidence="2" type="ORF">ACFQZI_06045</name>
</gene>
<dbReference type="PANTHER" id="PTHR22893:SF91">
    <property type="entry name" value="NADPH DEHYDROGENASE 2-RELATED"/>
    <property type="match status" value="1"/>
</dbReference>
<feature type="domain" description="NADH:flavin oxidoreductase/NADH oxidase N-terminal" evidence="1">
    <location>
        <begin position="5"/>
        <end position="127"/>
    </location>
</feature>
<evidence type="ECO:0000259" key="1">
    <source>
        <dbReference type="Pfam" id="PF00724"/>
    </source>
</evidence>
<dbReference type="RefSeq" id="WP_377139762.1">
    <property type="nucleotide sequence ID" value="NZ_JBHTIA010000003.1"/>
</dbReference>
<dbReference type="InterPro" id="IPR013785">
    <property type="entry name" value="Aldolase_TIM"/>
</dbReference>
<dbReference type="InterPro" id="IPR001155">
    <property type="entry name" value="OxRdtase_FMN_N"/>
</dbReference>
<keyword evidence="3" id="KW-1185">Reference proteome</keyword>
<dbReference type="EMBL" id="JBHTIA010000003">
    <property type="protein sequence ID" value="MFD0764405.1"/>
    <property type="molecule type" value="Genomic_DNA"/>
</dbReference>
<dbReference type="Gene3D" id="3.20.20.70">
    <property type="entry name" value="Aldolase class I"/>
    <property type="match status" value="1"/>
</dbReference>
<name>A0ABW2ZDZ7_9SPHI</name>
<accession>A0ABW2ZDZ7</accession>
<sequence length="162" mass="17920">MQALISAVGGDKVGIKLSAFHPYGDMVLDDPAATYTYLIEQLNGLDFAYVELMKRSPYFPSPSHYPVDDELEYFGNKIRQTVIANAGYDKSNAEAELEKGIAKMVSFGTLFLSNPDLPKRFELNAELNQPDRATMFGGGEEGYIDYPFLNEKFIATVAAKGD</sequence>
<protein>
    <recommendedName>
        <fullName evidence="1">NADH:flavin oxidoreductase/NADH oxidase N-terminal domain-containing protein</fullName>
    </recommendedName>
</protein>
<organism evidence="2 3">
    <name type="scientific">Mucilaginibacter lutimaris</name>
    <dbReference type="NCBI Taxonomy" id="931629"/>
    <lineage>
        <taxon>Bacteria</taxon>
        <taxon>Pseudomonadati</taxon>
        <taxon>Bacteroidota</taxon>
        <taxon>Sphingobacteriia</taxon>
        <taxon>Sphingobacteriales</taxon>
        <taxon>Sphingobacteriaceae</taxon>
        <taxon>Mucilaginibacter</taxon>
    </lineage>
</organism>
<evidence type="ECO:0000313" key="3">
    <source>
        <dbReference type="Proteomes" id="UP001597073"/>
    </source>
</evidence>
<dbReference type="InterPro" id="IPR045247">
    <property type="entry name" value="Oye-like"/>
</dbReference>
<dbReference type="SUPFAM" id="SSF51395">
    <property type="entry name" value="FMN-linked oxidoreductases"/>
    <property type="match status" value="1"/>
</dbReference>
<dbReference type="Proteomes" id="UP001597073">
    <property type="component" value="Unassembled WGS sequence"/>
</dbReference>
<proteinExistence type="predicted"/>
<dbReference type="PANTHER" id="PTHR22893">
    <property type="entry name" value="NADH OXIDOREDUCTASE-RELATED"/>
    <property type="match status" value="1"/>
</dbReference>
<comment type="caution">
    <text evidence="2">The sequence shown here is derived from an EMBL/GenBank/DDBJ whole genome shotgun (WGS) entry which is preliminary data.</text>
</comment>
<reference evidence="3" key="1">
    <citation type="journal article" date="2019" name="Int. J. Syst. Evol. Microbiol.">
        <title>The Global Catalogue of Microorganisms (GCM) 10K type strain sequencing project: providing services to taxonomists for standard genome sequencing and annotation.</title>
        <authorList>
            <consortium name="The Broad Institute Genomics Platform"/>
            <consortium name="The Broad Institute Genome Sequencing Center for Infectious Disease"/>
            <person name="Wu L."/>
            <person name="Ma J."/>
        </authorList>
    </citation>
    <scope>NUCLEOTIDE SEQUENCE [LARGE SCALE GENOMIC DNA]</scope>
    <source>
        <strain evidence="3">CCUG 60742</strain>
    </source>
</reference>